<dbReference type="EMBL" id="CP001824">
    <property type="protein sequence ID" value="ACZ40054.1"/>
    <property type="molecule type" value="Genomic_DNA"/>
</dbReference>
<gene>
    <name evidence="2" type="ordered locus">Sthe_2640</name>
</gene>
<dbReference type="InParanoid" id="D1C8B1"/>
<reference evidence="3" key="1">
    <citation type="submission" date="2009-11" db="EMBL/GenBank/DDBJ databases">
        <title>The complete chromosome 2 of Sphaerobacter thermophilus DSM 20745.</title>
        <authorList>
            <person name="Lucas S."/>
            <person name="Copeland A."/>
            <person name="Lapidus A."/>
            <person name="Glavina del Rio T."/>
            <person name="Dalin E."/>
            <person name="Tice H."/>
            <person name="Bruce D."/>
            <person name="Goodwin L."/>
            <person name="Pitluck S."/>
            <person name="Kyrpides N."/>
            <person name="Mavromatis K."/>
            <person name="Ivanova N."/>
            <person name="Mikhailova N."/>
            <person name="LaButti K.M."/>
            <person name="Clum A."/>
            <person name="Sun H.I."/>
            <person name="Brettin T."/>
            <person name="Detter J.C."/>
            <person name="Han C."/>
            <person name="Larimer F."/>
            <person name="Land M."/>
            <person name="Hauser L."/>
            <person name="Markowitz V."/>
            <person name="Cheng J.F."/>
            <person name="Hugenholtz P."/>
            <person name="Woyke T."/>
            <person name="Wu D."/>
            <person name="Steenblock K."/>
            <person name="Schneider S."/>
            <person name="Pukall R."/>
            <person name="Goeker M."/>
            <person name="Klenk H.P."/>
            <person name="Eisen J.A."/>
        </authorList>
    </citation>
    <scope>NUCLEOTIDE SEQUENCE [LARGE SCALE GENOMIC DNA]</scope>
    <source>
        <strain evidence="3">ATCC 49802 / DSM 20745 / S 6022</strain>
    </source>
</reference>
<dbReference type="HOGENOM" id="CLU_136239_0_0_0"/>
<keyword evidence="3" id="KW-1185">Reference proteome</keyword>
<sequence>MSERSGWLPYDPRLDPDAGNPPDQGRVVRLGAICDLATGAPETGPSQSFTVREFVELDNGRHVVLRELGWTTSSVRALVELEDGRRVVLENAAPARTGLTPDRIRQDVLNVVLPDDDEEARREPHPWEWLAELARQQGIAVTADELKALPYDVILSKRLREWLETP</sequence>
<evidence type="ECO:0000256" key="1">
    <source>
        <dbReference type="SAM" id="MobiDB-lite"/>
    </source>
</evidence>
<proteinExistence type="predicted"/>
<dbReference type="RefSeq" id="WP_012873092.1">
    <property type="nucleotide sequence ID" value="NC_013524.1"/>
</dbReference>
<dbReference type="OrthoDB" id="3693162at2"/>
<dbReference type="AlphaFoldDB" id="D1C8B1"/>
<reference evidence="2 3" key="2">
    <citation type="journal article" date="2010" name="Stand. Genomic Sci.">
        <title>Complete genome sequence of Desulfohalobium retbaense type strain (HR(100)).</title>
        <authorList>
            <person name="Spring S."/>
            <person name="Nolan M."/>
            <person name="Lapidus A."/>
            <person name="Glavina Del Rio T."/>
            <person name="Copeland A."/>
            <person name="Tice H."/>
            <person name="Cheng J.F."/>
            <person name="Lucas S."/>
            <person name="Land M."/>
            <person name="Chen F."/>
            <person name="Bruce D."/>
            <person name="Goodwin L."/>
            <person name="Pitluck S."/>
            <person name="Ivanova N."/>
            <person name="Mavromatis K."/>
            <person name="Mikhailova N."/>
            <person name="Pati A."/>
            <person name="Chen A."/>
            <person name="Palaniappan K."/>
            <person name="Hauser L."/>
            <person name="Chang Y.J."/>
            <person name="Jeffries C.D."/>
            <person name="Munk C."/>
            <person name="Kiss H."/>
            <person name="Chain P."/>
            <person name="Han C."/>
            <person name="Brettin T."/>
            <person name="Detter J.C."/>
            <person name="Schuler E."/>
            <person name="Goker M."/>
            <person name="Rohde M."/>
            <person name="Bristow J."/>
            <person name="Eisen J.A."/>
            <person name="Markowitz V."/>
            <person name="Hugenholtz P."/>
            <person name="Kyrpides N.C."/>
            <person name="Klenk H.P."/>
        </authorList>
    </citation>
    <scope>NUCLEOTIDE SEQUENCE [LARGE SCALE GENOMIC DNA]</scope>
    <source>
        <strain evidence="3">ATCC 49802 / DSM 20745 / S 6022</strain>
    </source>
</reference>
<evidence type="ECO:0000313" key="3">
    <source>
        <dbReference type="Proteomes" id="UP000002027"/>
    </source>
</evidence>
<organism evidence="2 3">
    <name type="scientific">Sphaerobacter thermophilus (strain ATCC 49802 / DSM 20745 / KCCM 41009 / NCIMB 13125 / S 6022)</name>
    <dbReference type="NCBI Taxonomy" id="479434"/>
    <lineage>
        <taxon>Bacteria</taxon>
        <taxon>Pseudomonadati</taxon>
        <taxon>Thermomicrobiota</taxon>
        <taxon>Thermomicrobia</taxon>
        <taxon>Sphaerobacterales</taxon>
        <taxon>Sphaerobacterineae</taxon>
        <taxon>Sphaerobacteraceae</taxon>
        <taxon>Sphaerobacter</taxon>
    </lineage>
</organism>
<feature type="region of interest" description="Disordered" evidence="1">
    <location>
        <begin position="1"/>
        <end position="24"/>
    </location>
</feature>
<evidence type="ECO:0000313" key="2">
    <source>
        <dbReference type="EMBL" id="ACZ40054.1"/>
    </source>
</evidence>
<dbReference type="Proteomes" id="UP000002027">
    <property type="component" value="Chromosome 2"/>
</dbReference>
<accession>D1C8B1</accession>
<dbReference type="KEGG" id="sti:Sthe_2640"/>
<name>D1C8B1_SPHTD</name>
<protein>
    <submittedName>
        <fullName evidence="2">Uncharacterized protein</fullName>
    </submittedName>
</protein>